<dbReference type="GO" id="GO:0003700">
    <property type="term" value="F:DNA-binding transcription factor activity"/>
    <property type="evidence" value="ECO:0007669"/>
    <property type="project" value="InterPro"/>
</dbReference>
<dbReference type="Gene3D" id="2.20.25.80">
    <property type="entry name" value="WRKY domain"/>
    <property type="match status" value="1"/>
</dbReference>
<dbReference type="PANTHER" id="PTHR31282">
    <property type="entry name" value="WRKY TRANSCRIPTION FACTOR 21-RELATED"/>
    <property type="match status" value="1"/>
</dbReference>
<evidence type="ECO:0000256" key="1">
    <source>
        <dbReference type="ARBA" id="ARBA00004123"/>
    </source>
</evidence>
<feature type="region of interest" description="Disordered" evidence="6">
    <location>
        <begin position="171"/>
        <end position="190"/>
    </location>
</feature>
<accession>A0A2Z7AZW2</accession>
<dbReference type="EMBL" id="KV012514">
    <property type="protein sequence ID" value="KZV24782.1"/>
    <property type="molecule type" value="Genomic_DNA"/>
</dbReference>
<dbReference type="InterPro" id="IPR003657">
    <property type="entry name" value="WRKY_dom"/>
</dbReference>
<dbReference type="GO" id="GO:0005634">
    <property type="term" value="C:nucleus"/>
    <property type="evidence" value="ECO:0007669"/>
    <property type="project" value="UniProtKB-SubCell"/>
</dbReference>
<evidence type="ECO:0000313" key="9">
    <source>
        <dbReference type="Proteomes" id="UP000250235"/>
    </source>
</evidence>
<evidence type="ECO:0000256" key="5">
    <source>
        <dbReference type="ARBA" id="ARBA00023242"/>
    </source>
</evidence>
<feature type="compositionally biased region" description="Low complexity" evidence="6">
    <location>
        <begin position="126"/>
        <end position="137"/>
    </location>
</feature>
<reference evidence="8 9" key="1">
    <citation type="journal article" date="2015" name="Proc. Natl. Acad. Sci. U.S.A.">
        <title>The resurrection genome of Boea hygrometrica: A blueprint for survival of dehydration.</title>
        <authorList>
            <person name="Xiao L."/>
            <person name="Yang G."/>
            <person name="Zhang L."/>
            <person name="Yang X."/>
            <person name="Zhao S."/>
            <person name="Ji Z."/>
            <person name="Zhou Q."/>
            <person name="Hu M."/>
            <person name="Wang Y."/>
            <person name="Chen M."/>
            <person name="Xu Y."/>
            <person name="Jin H."/>
            <person name="Xiao X."/>
            <person name="Hu G."/>
            <person name="Bao F."/>
            <person name="Hu Y."/>
            <person name="Wan P."/>
            <person name="Li L."/>
            <person name="Deng X."/>
            <person name="Kuang T."/>
            <person name="Xiang C."/>
            <person name="Zhu J.K."/>
            <person name="Oliver M.J."/>
            <person name="He Y."/>
        </authorList>
    </citation>
    <scope>NUCLEOTIDE SEQUENCE [LARGE SCALE GENOMIC DNA]</scope>
    <source>
        <strain evidence="9">cv. XS01</strain>
    </source>
</reference>
<sequence>MGDVSLGYSRNQNEEMAIPEAAAAGLKTMDDLIRAVSKQNQQMDCRGITDSAVSTFRTVMSNFNRTGHARFRRAPVQPELAQGHSPPHTLELLSGSREPPATALGGLGKGSGEVMDKEWFCLSTSGNSSSTPLSSITGEGSVSNGKGGAPAASLLDSSALAVCIREPPCPGKRSREQSHNHNHSGTSLCHCKKKKSRVKKSIRVPAISSKIADIPADEYSWRKYGQKPIKNSPYPRGYYKCSTVRGCPAKKHVERANDDPAMLIVTYAGEHLHTQPQLTVVESATL</sequence>
<comment type="subcellular location">
    <subcellularLocation>
        <location evidence="1">Nucleus</location>
    </subcellularLocation>
</comment>
<dbReference type="FunFam" id="2.20.25.80:FF:000004">
    <property type="entry name" value="WRKY transcription factor 65"/>
    <property type="match status" value="1"/>
</dbReference>
<name>A0A2Z7AZW2_9LAMI</name>
<dbReference type="InterPro" id="IPR018872">
    <property type="entry name" value="Zn-cluster-dom"/>
</dbReference>
<dbReference type="SMART" id="SM00774">
    <property type="entry name" value="WRKY"/>
    <property type="match status" value="1"/>
</dbReference>
<evidence type="ECO:0000256" key="4">
    <source>
        <dbReference type="ARBA" id="ARBA00023163"/>
    </source>
</evidence>
<dbReference type="PROSITE" id="PS50811">
    <property type="entry name" value="WRKY"/>
    <property type="match status" value="1"/>
</dbReference>
<dbReference type="InterPro" id="IPR036576">
    <property type="entry name" value="WRKY_dom_sf"/>
</dbReference>
<evidence type="ECO:0000259" key="7">
    <source>
        <dbReference type="PROSITE" id="PS50811"/>
    </source>
</evidence>
<keyword evidence="2" id="KW-0805">Transcription regulation</keyword>
<proteinExistence type="predicted"/>
<keyword evidence="5" id="KW-0539">Nucleus</keyword>
<dbReference type="Pfam" id="PF03106">
    <property type="entry name" value="WRKY"/>
    <property type="match status" value="1"/>
</dbReference>
<dbReference type="OrthoDB" id="777189at2759"/>
<evidence type="ECO:0000256" key="2">
    <source>
        <dbReference type="ARBA" id="ARBA00023015"/>
    </source>
</evidence>
<evidence type="ECO:0000313" key="8">
    <source>
        <dbReference type="EMBL" id="KZV24782.1"/>
    </source>
</evidence>
<protein>
    <submittedName>
        <fullName evidence="8">Putative WRKY transcription factor 11-like</fullName>
    </submittedName>
</protein>
<dbReference type="GO" id="GO:0005516">
    <property type="term" value="F:calmodulin binding"/>
    <property type="evidence" value="ECO:0007669"/>
    <property type="project" value="UniProtKB-ARBA"/>
</dbReference>
<feature type="domain" description="WRKY" evidence="7">
    <location>
        <begin position="210"/>
        <end position="276"/>
    </location>
</feature>
<dbReference type="AlphaFoldDB" id="A0A2Z7AZW2"/>
<dbReference type="Proteomes" id="UP000250235">
    <property type="component" value="Unassembled WGS sequence"/>
</dbReference>
<keyword evidence="3" id="KW-0238">DNA-binding</keyword>
<feature type="region of interest" description="Disordered" evidence="6">
    <location>
        <begin position="126"/>
        <end position="149"/>
    </location>
</feature>
<gene>
    <name evidence="8" type="ORF">F511_34211</name>
</gene>
<evidence type="ECO:0000256" key="6">
    <source>
        <dbReference type="SAM" id="MobiDB-lite"/>
    </source>
</evidence>
<dbReference type="InterPro" id="IPR044810">
    <property type="entry name" value="WRKY_plant"/>
</dbReference>
<keyword evidence="4" id="KW-0804">Transcription</keyword>
<dbReference type="Pfam" id="PF10533">
    <property type="entry name" value="Plant_zn_clust"/>
    <property type="match status" value="1"/>
</dbReference>
<organism evidence="8 9">
    <name type="scientific">Dorcoceras hygrometricum</name>
    <dbReference type="NCBI Taxonomy" id="472368"/>
    <lineage>
        <taxon>Eukaryota</taxon>
        <taxon>Viridiplantae</taxon>
        <taxon>Streptophyta</taxon>
        <taxon>Embryophyta</taxon>
        <taxon>Tracheophyta</taxon>
        <taxon>Spermatophyta</taxon>
        <taxon>Magnoliopsida</taxon>
        <taxon>eudicotyledons</taxon>
        <taxon>Gunneridae</taxon>
        <taxon>Pentapetalae</taxon>
        <taxon>asterids</taxon>
        <taxon>lamiids</taxon>
        <taxon>Lamiales</taxon>
        <taxon>Gesneriaceae</taxon>
        <taxon>Didymocarpoideae</taxon>
        <taxon>Trichosporeae</taxon>
        <taxon>Loxocarpinae</taxon>
        <taxon>Dorcoceras</taxon>
    </lineage>
</organism>
<dbReference type="SUPFAM" id="SSF118290">
    <property type="entry name" value="WRKY DNA-binding domain"/>
    <property type="match status" value="1"/>
</dbReference>
<evidence type="ECO:0000256" key="3">
    <source>
        <dbReference type="ARBA" id="ARBA00023125"/>
    </source>
</evidence>
<dbReference type="GO" id="GO:0043565">
    <property type="term" value="F:sequence-specific DNA binding"/>
    <property type="evidence" value="ECO:0007669"/>
    <property type="project" value="InterPro"/>
</dbReference>
<keyword evidence="9" id="KW-1185">Reference proteome</keyword>